<dbReference type="InterPro" id="IPR011600">
    <property type="entry name" value="Pept_C14_caspase"/>
</dbReference>
<dbReference type="InterPro" id="IPR013229">
    <property type="entry name" value="PEGA"/>
</dbReference>
<feature type="domain" description="PEGA" evidence="4">
    <location>
        <begin position="349"/>
        <end position="414"/>
    </location>
</feature>
<dbReference type="Gene3D" id="3.40.50.1460">
    <property type="match status" value="1"/>
</dbReference>
<evidence type="ECO:0000256" key="1">
    <source>
        <dbReference type="SAM" id="MobiDB-lite"/>
    </source>
</evidence>
<dbReference type="EMBL" id="SULG01000023">
    <property type="protein sequence ID" value="TLD42305.1"/>
    <property type="molecule type" value="Genomic_DNA"/>
</dbReference>
<dbReference type="Gene3D" id="3.40.50.10610">
    <property type="entry name" value="ABC-type transport auxiliary lipoprotein component"/>
    <property type="match status" value="1"/>
</dbReference>
<feature type="region of interest" description="Disordered" evidence="1">
    <location>
        <begin position="477"/>
        <end position="497"/>
    </location>
</feature>
<accession>A0A533QC48</accession>
<dbReference type="AlphaFoldDB" id="A0A533QC48"/>
<evidence type="ECO:0000259" key="3">
    <source>
        <dbReference type="Pfam" id="PF00656"/>
    </source>
</evidence>
<evidence type="ECO:0000313" key="6">
    <source>
        <dbReference type="Proteomes" id="UP000319783"/>
    </source>
</evidence>
<gene>
    <name evidence="5" type="ORF">JETT_1420</name>
</gene>
<dbReference type="GO" id="GO:0004197">
    <property type="term" value="F:cysteine-type endopeptidase activity"/>
    <property type="evidence" value="ECO:0007669"/>
    <property type="project" value="InterPro"/>
</dbReference>
<reference evidence="5 6" key="1">
    <citation type="submission" date="2019-04" db="EMBL/GenBank/DDBJ databases">
        <title>Genome of a novel bacterium Candidatus Jettenia ecosi reconstructed from metagenome of an anammox bioreactor.</title>
        <authorList>
            <person name="Mardanov A.V."/>
            <person name="Beletsky A.V."/>
            <person name="Ravin N.V."/>
            <person name="Botchkova E.A."/>
            <person name="Litti Y.V."/>
            <person name="Nozhevnikova A.N."/>
        </authorList>
    </citation>
    <scope>NUCLEOTIDE SEQUENCE [LARGE SCALE GENOMIC DNA]</scope>
    <source>
        <strain evidence="5">J2</strain>
    </source>
</reference>
<evidence type="ECO:0000313" key="5">
    <source>
        <dbReference type="EMBL" id="TLD42305.1"/>
    </source>
</evidence>
<name>A0A533QC48_9BACT</name>
<feature type="domain" description="Peptidase C14 caspase" evidence="3">
    <location>
        <begin position="77"/>
        <end position="318"/>
    </location>
</feature>
<dbReference type="Pfam" id="PF08308">
    <property type="entry name" value="PEGA"/>
    <property type="match status" value="1"/>
</dbReference>
<organism evidence="5 6">
    <name type="scientific">Candidatus Jettenia ecosi</name>
    <dbReference type="NCBI Taxonomy" id="2494326"/>
    <lineage>
        <taxon>Bacteria</taxon>
        <taxon>Pseudomonadati</taxon>
        <taxon>Planctomycetota</taxon>
        <taxon>Candidatus Brocadiia</taxon>
        <taxon>Candidatus Brocadiales</taxon>
        <taxon>Candidatus Brocadiaceae</taxon>
        <taxon>Candidatus Jettenia</taxon>
    </lineage>
</organism>
<keyword evidence="2" id="KW-0732">Signal</keyword>
<dbReference type="GO" id="GO:0006508">
    <property type="term" value="P:proteolysis"/>
    <property type="evidence" value="ECO:0007669"/>
    <property type="project" value="InterPro"/>
</dbReference>
<feature type="signal peptide" evidence="2">
    <location>
        <begin position="1"/>
        <end position="30"/>
    </location>
</feature>
<dbReference type="Proteomes" id="UP000319783">
    <property type="component" value="Unassembled WGS sequence"/>
</dbReference>
<feature type="chain" id="PRO_5022200524" evidence="2">
    <location>
        <begin position="31"/>
        <end position="643"/>
    </location>
</feature>
<evidence type="ECO:0000259" key="4">
    <source>
        <dbReference type="Pfam" id="PF08308"/>
    </source>
</evidence>
<sequence>MSNNPSRMTKNLIRLLLPLFLFGFNTSVFSQSAEKVVTDNQKNNGLLHDRDIVHASRQLIRGIVPPKQYFEDKHIQRYAVVVGISDYKDPKIPDLKYADADAQAFYDFITSPVGGSFHKENVLLLKNNQATLKNVKLAITGFLRQATDSDFVMIFMACHGEPEPGRPDDLYLLTYDSKLNSLPATAYLMEHVNADMKRYISSRRLVFFADVCHGTGLTTSTIGTRGVSNTVNVAISTLKSTREGWGVVSASRASEASMESDLWGGGHGVFTYYLLEGMKGKADEEGNRNGIVTLVEAFDFLEEKVKRATQNTQHPDTSGNFDNNLPLGFPGVKTSLRENEKITEISCLGTLQITTNPEGASVYVDGKEVGTTPLNIKLMSGTYPITLKKRNCADVSDIVFVNSDETTDAYIELINVEERELARANPATLHETQLEHTESMRSLEYAESPRNKVDIEKTKENIDALIKELESMAKEQLKENKSKISKKTRENSPKPEEVPRVIPISMKEFSLKMGVLSNRRKMEKLRQKIIDALLDQEDLSVVERDLEFQEEILREQRLGGSILADELFRIELGKIQGAAFLCFGGVSLGEASSRLVLRMEIVDTTTTLIDTLEHAFQGDENLRTVANDVAIKIKEKITAKRKL</sequence>
<dbReference type="Pfam" id="PF00656">
    <property type="entry name" value="Peptidase_C14"/>
    <property type="match status" value="1"/>
</dbReference>
<evidence type="ECO:0000256" key="2">
    <source>
        <dbReference type="SAM" id="SignalP"/>
    </source>
</evidence>
<comment type="caution">
    <text evidence="5">The sequence shown here is derived from an EMBL/GenBank/DDBJ whole genome shotgun (WGS) entry which is preliminary data.</text>
</comment>
<protein>
    <submittedName>
        <fullName evidence="5">Polysaccharide deacetylase</fullName>
    </submittedName>
</protein>
<proteinExistence type="predicted"/>